<keyword evidence="1" id="KW-1133">Transmembrane helix</keyword>
<evidence type="ECO:0000313" key="3">
    <source>
        <dbReference type="EMBL" id="AFI98641.1"/>
    </source>
</evidence>
<feature type="transmembrane region" description="Helical" evidence="1">
    <location>
        <begin position="210"/>
        <end position="230"/>
    </location>
</feature>
<reference evidence="3" key="1">
    <citation type="journal article" date="2012" name="Appl. Environ. Microbiol.">
        <title>Key Enzymes Enabling the Growth of Arthrobacter sp. Strain JBH1 with Nitroglycerin as the Sole Source of Carbon and Nitrogen.</title>
        <authorList>
            <person name="Husserl J."/>
            <person name="Hughes J.B."/>
            <person name="Spain J.C."/>
        </authorList>
    </citation>
    <scope>NUCLEOTIDE SEQUENCE</scope>
    <source>
        <strain evidence="3">JBH1</strain>
    </source>
</reference>
<dbReference type="AlphaFoldDB" id="I1Y9H6"/>
<feature type="transmembrane region" description="Helical" evidence="1">
    <location>
        <begin position="54"/>
        <end position="76"/>
    </location>
</feature>
<protein>
    <recommendedName>
        <fullName evidence="2">DUF7973 domain-containing protein</fullName>
    </recommendedName>
</protein>
<feature type="transmembrane region" description="Helical" evidence="1">
    <location>
        <begin position="97"/>
        <end position="117"/>
    </location>
</feature>
<dbReference type="Pfam" id="PF25928">
    <property type="entry name" value="DUF7973"/>
    <property type="match status" value="2"/>
</dbReference>
<keyword evidence="1" id="KW-0472">Membrane</keyword>
<accession>I1Y9H6</accession>
<organism evidence="3">
    <name type="scientific">Arthrobacter sp. JBH1</name>
    <dbReference type="NCBI Taxonomy" id="723551"/>
    <lineage>
        <taxon>Bacteria</taxon>
        <taxon>Bacillati</taxon>
        <taxon>Actinomycetota</taxon>
        <taxon>Actinomycetes</taxon>
        <taxon>Micrococcales</taxon>
        <taxon>Micrococcaceae</taxon>
        <taxon>Arthrobacter</taxon>
    </lineage>
</organism>
<evidence type="ECO:0000259" key="2">
    <source>
        <dbReference type="Pfam" id="PF25928"/>
    </source>
</evidence>
<feature type="transmembrane region" description="Helical" evidence="1">
    <location>
        <begin position="260"/>
        <end position="282"/>
    </location>
</feature>
<evidence type="ECO:0000256" key="1">
    <source>
        <dbReference type="SAM" id="Phobius"/>
    </source>
</evidence>
<name>I1Y9H6_9MICC</name>
<proteinExistence type="predicted"/>
<feature type="domain" description="DUF7973" evidence="2">
    <location>
        <begin position="170"/>
        <end position="305"/>
    </location>
</feature>
<feature type="transmembrane region" description="Helical" evidence="1">
    <location>
        <begin position="12"/>
        <end position="42"/>
    </location>
</feature>
<sequence length="311" mass="31464">MSIDLLGIFGAAAGGFLGATFGALIAFVFTGFAVIGGVVALIGSGDAAFLNNIAFGSFFGPHISFAAGVGAAAYAYRRGFLATGRDIVTPLISLAKPSVLLVGAAFGIFGYVVQQLIGLIPGFGANTDTVALTVVVSALVARLAFGRSGIIGKHVDGTTGWKRFTPNAQHVWLAYQQSPFMALLLGLFVGGLSAWSSVTLLAAYPEAGGVILLGFGISGVSLLFLTFGIGVPATHHITLVSAVAVGAFAGKVGGGDVVVVLIGAVAGALTGLVGELFSRFWLIRGDTHIDPPASAIWPMTLVVLLSASLLA</sequence>
<feature type="domain" description="DUF7973" evidence="2">
    <location>
        <begin position="8"/>
        <end position="158"/>
    </location>
</feature>
<feature type="transmembrane region" description="Helical" evidence="1">
    <location>
        <begin position="129"/>
        <end position="145"/>
    </location>
</feature>
<feature type="transmembrane region" description="Helical" evidence="1">
    <location>
        <begin position="180"/>
        <end position="204"/>
    </location>
</feature>
<keyword evidence="1" id="KW-0812">Transmembrane</keyword>
<dbReference type="EMBL" id="JQ671543">
    <property type="protein sequence ID" value="AFI98641.1"/>
    <property type="molecule type" value="Genomic_DNA"/>
</dbReference>
<dbReference type="InterPro" id="IPR058279">
    <property type="entry name" value="DUF7973"/>
</dbReference>